<dbReference type="RefSeq" id="WP_119556204.1">
    <property type="nucleotide sequence ID" value="NZ_QXMN01000029.1"/>
</dbReference>
<feature type="DNA-binding region" description="OmpR/PhoB-type" evidence="2">
    <location>
        <begin position="136"/>
        <end position="236"/>
    </location>
</feature>
<dbReference type="SUPFAM" id="SSF46894">
    <property type="entry name" value="C-terminal effector domain of the bipartite response regulators"/>
    <property type="match status" value="1"/>
</dbReference>
<reference evidence="4 5" key="1">
    <citation type="submission" date="2018-09" db="EMBL/GenBank/DDBJ databases">
        <title>Acidovorax cavernicola nov. sp. isolated from Gruta de las Maravillas (Aracena, Spain).</title>
        <authorList>
            <person name="Jurado V."/>
            <person name="Gutierrez-Patricio S."/>
            <person name="Gonzalez-Pimentel J.L."/>
            <person name="Miller A.Z."/>
            <person name="Laiz L."/>
            <person name="Saiz-Jimenez C."/>
        </authorList>
    </citation>
    <scope>NUCLEOTIDE SEQUENCE [LARGE SCALE GENOMIC DNA]</scope>
    <source>
        <strain evidence="4 5">1011MAR4D40.2</strain>
    </source>
</reference>
<dbReference type="InterPro" id="IPR016032">
    <property type="entry name" value="Sig_transdc_resp-reg_C-effctor"/>
</dbReference>
<feature type="domain" description="OmpR/PhoB-type" evidence="3">
    <location>
        <begin position="136"/>
        <end position="236"/>
    </location>
</feature>
<keyword evidence="5" id="KW-1185">Reference proteome</keyword>
<dbReference type="GO" id="GO:0000160">
    <property type="term" value="P:phosphorelay signal transduction system"/>
    <property type="evidence" value="ECO:0007669"/>
    <property type="project" value="InterPro"/>
</dbReference>
<evidence type="ECO:0000313" key="5">
    <source>
        <dbReference type="Proteomes" id="UP000265619"/>
    </source>
</evidence>
<gene>
    <name evidence="4" type="ORF">D3H34_21090</name>
</gene>
<sequence length="264" mass="30074">MLGTARVALLDEQGEIGGPLLHSLPRLGYEAIPFTRLSDFLSSLDCGRQVDILLLMVDNELASRSLFAACRALNIPTLLIVRDKRWEQLMPWRDAPGWDDFIELHGAGVEGAMNELAWRMRTLLLRARHAAQTTHLHTTSWGPYQFLDMAHTVLLGDRRIRLQPRQYAFAVTLFRNAGQVITRDWLWQSIWDKTTPYEGTRVLDVCAANIRKRLNLCAENGFVLRAVYKRGYQLIPVSPAPGQIKEREFTRQGGRRHAALAVNF</sequence>
<dbReference type="InterPro" id="IPR036388">
    <property type="entry name" value="WH-like_DNA-bd_sf"/>
</dbReference>
<dbReference type="Pfam" id="PF00486">
    <property type="entry name" value="Trans_reg_C"/>
    <property type="match status" value="1"/>
</dbReference>
<dbReference type="PROSITE" id="PS51755">
    <property type="entry name" value="OMPR_PHOB"/>
    <property type="match status" value="1"/>
</dbReference>
<organism evidence="4 5">
    <name type="scientific">Acidovorax cavernicola</name>
    <dbReference type="NCBI Taxonomy" id="1675792"/>
    <lineage>
        <taxon>Bacteria</taxon>
        <taxon>Pseudomonadati</taxon>
        <taxon>Pseudomonadota</taxon>
        <taxon>Betaproteobacteria</taxon>
        <taxon>Burkholderiales</taxon>
        <taxon>Comamonadaceae</taxon>
        <taxon>Acidovorax</taxon>
    </lineage>
</organism>
<dbReference type="SMART" id="SM00862">
    <property type="entry name" value="Trans_reg_C"/>
    <property type="match status" value="1"/>
</dbReference>
<comment type="caution">
    <text evidence="4">The sequence shown here is derived from an EMBL/GenBank/DDBJ whole genome shotgun (WGS) entry which is preliminary data.</text>
</comment>
<accession>A0A9X8GTQ2</accession>
<evidence type="ECO:0000256" key="1">
    <source>
        <dbReference type="ARBA" id="ARBA00023125"/>
    </source>
</evidence>
<evidence type="ECO:0000259" key="3">
    <source>
        <dbReference type="PROSITE" id="PS51755"/>
    </source>
</evidence>
<protein>
    <submittedName>
        <fullName evidence="4">DNA-binding response regulator</fullName>
    </submittedName>
</protein>
<name>A0A9X8GTQ2_9BURK</name>
<dbReference type="GO" id="GO:0006355">
    <property type="term" value="P:regulation of DNA-templated transcription"/>
    <property type="evidence" value="ECO:0007669"/>
    <property type="project" value="InterPro"/>
</dbReference>
<dbReference type="Proteomes" id="UP000265619">
    <property type="component" value="Unassembled WGS sequence"/>
</dbReference>
<dbReference type="AlphaFoldDB" id="A0A9X8GTQ2"/>
<dbReference type="EMBL" id="QXMN01000029">
    <property type="protein sequence ID" value="RIX76776.1"/>
    <property type="molecule type" value="Genomic_DNA"/>
</dbReference>
<dbReference type="InterPro" id="IPR001867">
    <property type="entry name" value="OmpR/PhoB-type_DNA-bd"/>
</dbReference>
<keyword evidence="1 2" id="KW-0238">DNA-binding</keyword>
<dbReference type="GO" id="GO:0003677">
    <property type="term" value="F:DNA binding"/>
    <property type="evidence" value="ECO:0007669"/>
    <property type="project" value="UniProtKB-UniRule"/>
</dbReference>
<dbReference type="OrthoDB" id="8859251at2"/>
<dbReference type="Gene3D" id="1.10.10.10">
    <property type="entry name" value="Winged helix-like DNA-binding domain superfamily/Winged helix DNA-binding domain"/>
    <property type="match status" value="1"/>
</dbReference>
<dbReference type="CDD" id="cd00383">
    <property type="entry name" value="trans_reg_C"/>
    <property type="match status" value="1"/>
</dbReference>
<evidence type="ECO:0000313" key="4">
    <source>
        <dbReference type="EMBL" id="RIX76776.1"/>
    </source>
</evidence>
<evidence type="ECO:0000256" key="2">
    <source>
        <dbReference type="PROSITE-ProRule" id="PRU01091"/>
    </source>
</evidence>
<proteinExistence type="predicted"/>